<keyword evidence="3" id="KW-1185">Reference proteome</keyword>
<sequence>MNSENLDSDVTVGTKFSSYDDNGETKSFANKQRTKENNARIHTKVSEFSKQKSAEYNFQKAQKHWEELGELLNSVRGGSKKTWRQWRKTRTDLKKNTKQKASGLKKYYQGTGGGPAIDDKITEIEKGILEIIGNVMQEGHKEISETPVNFEFNDLSDIPTVGPEIEDNTNLEFI</sequence>
<feature type="region of interest" description="Disordered" evidence="1">
    <location>
        <begin position="1"/>
        <end position="39"/>
    </location>
</feature>
<evidence type="ECO:0000313" key="3">
    <source>
        <dbReference type="Proteomes" id="UP001153636"/>
    </source>
</evidence>
<dbReference type="AlphaFoldDB" id="A0A9P0CSH6"/>
<dbReference type="OrthoDB" id="7543230at2759"/>
<organism evidence="2 3">
    <name type="scientific">Psylliodes chrysocephalus</name>
    <dbReference type="NCBI Taxonomy" id="3402493"/>
    <lineage>
        <taxon>Eukaryota</taxon>
        <taxon>Metazoa</taxon>
        <taxon>Ecdysozoa</taxon>
        <taxon>Arthropoda</taxon>
        <taxon>Hexapoda</taxon>
        <taxon>Insecta</taxon>
        <taxon>Pterygota</taxon>
        <taxon>Neoptera</taxon>
        <taxon>Endopterygota</taxon>
        <taxon>Coleoptera</taxon>
        <taxon>Polyphaga</taxon>
        <taxon>Cucujiformia</taxon>
        <taxon>Chrysomeloidea</taxon>
        <taxon>Chrysomelidae</taxon>
        <taxon>Galerucinae</taxon>
        <taxon>Alticini</taxon>
        <taxon>Psylliodes</taxon>
    </lineage>
</organism>
<gene>
    <name evidence="2" type="ORF">PSYICH_LOCUS8018</name>
</gene>
<evidence type="ECO:0000313" key="2">
    <source>
        <dbReference type="EMBL" id="CAH1107504.1"/>
    </source>
</evidence>
<reference evidence="2" key="1">
    <citation type="submission" date="2022-01" db="EMBL/GenBank/DDBJ databases">
        <authorList>
            <person name="King R."/>
        </authorList>
    </citation>
    <scope>NUCLEOTIDE SEQUENCE</scope>
</reference>
<evidence type="ECO:0000256" key="1">
    <source>
        <dbReference type="SAM" id="MobiDB-lite"/>
    </source>
</evidence>
<accession>A0A9P0CSH6</accession>
<name>A0A9P0CSH6_9CUCU</name>
<evidence type="ECO:0008006" key="4">
    <source>
        <dbReference type="Google" id="ProtNLM"/>
    </source>
</evidence>
<feature type="compositionally biased region" description="Polar residues" evidence="1">
    <location>
        <begin position="14"/>
        <end position="31"/>
    </location>
</feature>
<proteinExistence type="predicted"/>
<dbReference type="Proteomes" id="UP001153636">
    <property type="component" value="Chromosome 21"/>
</dbReference>
<dbReference type="EMBL" id="OV651833">
    <property type="protein sequence ID" value="CAH1107504.1"/>
    <property type="molecule type" value="Genomic_DNA"/>
</dbReference>
<protein>
    <recommendedName>
        <fullName evidence="4">Regulatory protein zeste</fullName>
    </recommendedName>
</protein>